<reference evidence="8 9" key="1">
    <citation type="submission" date="2014-07" db="EMBL/GenBank/DDBJ databases">
        <authorList>
            <person name="McCorrison J."/>
            <person name="Sanka R."/>
            <person name="Torralba M."/>
            <person name="Gillis M."/>
            <person name="Haft D.H."/>
            <person name="Methe B."/>
            <person name="Sutton G."/>
            <person name="Nelson K.E."/>
        </authorList>
    </citation>
    <scope>NUCLEOTIDE SEQUENCE [LARGE SCALE GENOMIC DNA]</scope>
    <source>
        <strain evidence="8 9">DNF00040</strain>
    </source>
</reference>
<dbReference type="GO" id="GO:0031543">
    <property type="term" value="F:peptidyl-proline dioxygenase activity"/>
    <property type="evidence" value="ECO:0007669"/>
    <property type="project" value="TreeGrafter"/>
</dbReference>
<evidence type="ECO:0000256" key="4">
    <source>
        <dbReference type="ARBA" id="ARBA00022964"/>
    </source>
</evidence>
<dbReference type="GO" id="GO:0071456">
    <property type="term" value="P:cellular response to hypoxia"/>
    <property type="evidence" value="ECO:0007669"/>
    <property type="project" value="TreeGrafter"/>
</dbReference>
<keyword evidence="2" id="KW-0479">Metal-binding</keyword>
<keyword evidence="6" id="KW-0408">Iron</keyword>
<dbReference type="InterPro" id="IPR051559">
    <property type="entry name" value="HIF_prolyl_hydroxylases"/>
</dbReference>
<keyword evidence="9" id="KW-1185">Reference proteome</keyword>
<dbReference type="AlphaFoldDB" id="A0A095Z6T7"/>
<evidence type="ECO:0000256" key="2">
    <source>
        <dbReference type="ARBA" id="ARBA00022723"/>
    </source>
</evidence>
<evidence type="ECO:0000256" key="3">
    <source>
        <dbReference type="ARBA" id="ARBA00022896"/>
    </source>
</evidence>
<sequence>MPTFDAILTALETEGCFISDELLSPALLQSLLIEGHQRWQLGQFHDARVGRKQQLALAADIRGDSILWLDAHDSYQASQEIFAFTELLQQAFNQYFFMGLKQVELHYARYASGTGYKRHIDQHHDTTFRKITIVIYLNPDWTAEDGGELLIYDPFNPEQTLFRVLPIAGRIVIFRSDLFEHEVLPSSKTRWSVTGWFRDDENFFGFAA</sequence>
<dbReference type="PANTHER" id="PTHR12907">
    <property type="entry name" value="EGL NINE HOMOLOG-RELATED"/>
    <property type="match status" value="1"/>
</dbReference>
<evidence type="ECO:0000259" key="7">
    <source>
        <dbReference type="PROSITE" id="PS51471"/>
    </source>
</evidence>
<dbReference type="GO" id="GO:0008198">
    <property type="term" value="F:ferrous iron binding"/>
    <property type="evidence" value="ECO:0007669"/>
    <property type="project" value="TreeGrafter"/>
</dbReference>
<keyword evidence="5" id="KW-0560">Oxidoreductase</keyword>
<dbReference type="eggNOG" id="COG3751">
    <property type="taxonomic scope" value="Bacteria"/>
</dbReference>
<gene>
    <name evidence="8" type="ORF">HMPREF2130_07030</name>
</gene>
<comment type="cofactor">
    <cofactor evidence="1">
        <name>L-ascorbate</name>
        <dbReference type="ChEBI" id="CHEBI:38290"/>
    </cofactor>
</comment>
<dbReference type="InterPro" id="IPR006620">
    <property type="entry name" value="Pro_4_hyd_alph"/>
</dbReference>
<protein>
    <recommendedName>
        <fullName evidence="7">Fe2OG dioxygenase domain-containing protein</fullName>
    </recommendedName>
</protein>
<comment type="caution">
    <text evidence="8">The sequence shown here is derived from an EMBL/GenBank/DDBJ whole genome shotgun (WGS) entry which is preliminary data.</text>
</comment>
<evidence type="ECO:0000313" key="8">
    <source>
        <dbReference type="EMBL" id="KGF30430.1"/>
    </source>
</evidence>
<dbReference type="Gene3D" id="2.60.120.620">
    <property type="entry name" value="q2cbj1_9rhob like domain"/>
    <property type="match status" value="1"/>
</dbReference>
<dbReference type="InterPro" id="IPR005123">
    <property type="entry name" value="Oxoglu/Fe-dep_dioxygenase_dom"/>
</dbReference>
<dbReference type="PROSITE" id="PS51471">
    <property type="entry name" value="FE2OG_OXY"/>
    <property type="match status" value="1"/>
</dbReference>
<name>A0A095Z6T7_9BURK</name>
<proteinExistence type="predicted"/>
<dbReference type="EMBL" id="JRNI01000025">
    <property type="protein sequence ID" value="KGF30430.1"/>
    <property type="molecule type" value="Genomic_DNA"/>
</dbReference>
<dbReference type="PANTHER" id="PTHR12907:SF26">
    <property type="entry name" value="HIF PROLYL HYDROXYLASE, ISOFORM C"/>
    <property type="match status" value="1"/>
</dbReference>
<keyword evidence="4" id="KW-0223">Dioxygenase</keyword>
<dbReference type="RefSeq" id="WP_036559475.1">
    <property type="nucleotide sequence ID" value="NZ_JRNI01000025.1"/>
</dbReference>
<dbReference type="Proteomes" id="UP000029629">
    <property type="component" value="Unassembled WGS sequence"/>
</dbReference>
<dbReference type="GO" id="GO:0031418">
    <property type="term" value="F:L-ascorbic acid binding"/>
    <property type="evidence" value="ECO:0007669"/>
    <property type="project" value="UniProtKB-KW"/>
</dbReference>
<organism evidence="8 9">
    <name type="scientific">Oligella urethralis DNF00040</name>
    <dbReference type="NCBI Taxonomy" id="1401065"/>
    <lineage>
        <taxon>Bacteria</taxon>
        <taxon>Pseudomonadati</taxon>
        <taxon>Pseudomonadota</taxon>
        <taxon>Betaproteobacteria</taxon>
        <taxon>Burkholderiales</taxon>
        <taxon>Alcaligenaceae</taxon>
        <taxon>Oligella</taxon>
    </lineage>
</organism>
<dbReference type="InterPro" id="IPR044862">
    <property type="entry name" value="Pro_4_hyd_alph_FE2OG_OXY"/>
</dbReference>
<evidence type="ECO:0000256" key="1">
    <source>
        <dbReference type="ARBA" id="ARBA00001961"/>
    </source>
</evidence>
<accession>A0A095Z6T7</accession>
<evidence type="ECO:0000256" key="6">
    <source>
        <dbReference type="ARBA" id="ARBA00023004"/>
    </source>
</evidence>
<evidence type="ECO:0000256" key="5">
    <source>
        <dbReference type="ARBA" id="ARBA00023002"/>
    </source>
</evidence>
<evidence type="ECO:0000313" key="9">
    <source>
        <dbReference type="Proteomes" id="UP000029629"/>
    </source>
</evidence>
<dbReference type="Pfam" id="PF13640">
    <property type="entry name" value="2OG-FeII_Oxy_3"/>
    <property type="match status" value="1"/>
</dbReference>
<keyword evidence="3" id="KW-0847">Vitamin C</keyword>
<feature type="domain" description="Fe2OG dioxygenase" evidence="7">
    <location>
        <begin position="101"/>
        <end position="199"/>
    </location>
</feature>
<dbReference type="OrthoDB" id="9783171at2"/>
<dbReference type="SMART" id="SM00702">
    <property type="entry name" value="P4Hc"/>
    <property type="match status" value="1"/>
</dbReference>